<keyword evidence="2" id="KW-1185">Reference proteome</keyword>
<comment type="caution">
    <text evidence="1">The sequence shown here is derived from an EMBL/GenBank/DDBJ whole genome shotgun (WGS) entry which is preliminary data.</text>
</comment>
<protein>
    <submittedName>
        <fullName evidence="1">Uncharacterized protein</fullName>
    </submittedName>
</protein>
<sequence>MIQLDVLKHLPGNWQIHINDSDSKQRWQTLSFTVDTYPEFNQPPTARIAVARTGTANRIQVKVVANDAENDRISVLWSPQEAPEILPDDGISGWKTLYLTHSGTHSFFIEINDDSTRYPGSGSTTSAGEGFRTLLRLDVTPSFRGDNMIKVTSSNLNSYHGSATKLLTFYRSNSPVYEPSSSWPAPYNGVTPPNSANMHINNIAVLDTSNTTLHSCVRIVKNGMPDNLDGIERFDINFSVLDLATGLIQVADIRAFNTAGALNENFELPDCSGQFDLNTNVYSDLIMVDGQVFDTGFGLSNAENLTFSLTSANAAP</sequence>
<evidence type="ECO:0000313" key="1">
    <source>
        <dbReference type="EMBL" id="GGG47855.1"/>
    </source>
</evidence>
<reference evidence="1" key="1">
    <citation type="journal article" date="2014" name="Int. J. Syst. Evol. Microbiol.">
        <title>Complete genome sequence of Corynebacterium casei LMG S-19264T (=DSM 44701T), isolated from a smear-ripened cheese.</title>
        <authorList>
            <consortium name="US DOE Joint Genome Institute (JGI-PGF)"/>
            <person name="Walter F."/>
            <person name="Albersmeier A."/>
            <person name="Kalinowski J."/>
            <person name="Ruckert C."/>
        </authorList>
    </citation>
    <scope>NUCLEOTIDE SEQUENCE</scope>
    <source>
        <strain evidence="1">CGMCC 1.15425</strain>
    </source>
</reference>
<gene>
    <name evidence="1" type="ORF">GCM10011403_01110</name>
</gene>
<reference evidence="1" key="2">
    <citation type="submission" date="2020-09" db="EMBL/GenBank/DDBJ databases">
        <authorList>
            <person name="Sun Q."/>
            <person name="Zhou Y."/>
        </authorList>
    </citation>
    <scope>NUCLEOTIDE SEQUENCE</scope>
    <source>
        <strain evidence="1">CGMCC 1.15425</strain>
    </source>
</reference>
<dbReference type="Proteomes" id="UP000627715">
    <property type="component" value="Unassembled WGS sequence"/>
</dbReference>
<dbReference type="EMBL" id="BMIY01000001">
    <property type="protein sequence ID" value="GGG47855.1"/>
    <property type="molecule type" value="Genomic_DNA"/>
</dbReference>
<proteinExistence type="predicted"/>
<accession>A0A917GJ58</accession>
<name>A0A917GJ58_9GAMM</name>
<organism evidence="1 2">
    <name type="scientific">Pseudohongiella nitratireducens</name>
    <dbReference type="NCBI Taxonomy" id="1768907"/>
    <lineage>
        <taxon>Bacteria</taxon>
        <taxon>Pseudomonadati</taxon>
        <taxon>Pseudomonadota</taxon>
        <taxon>Gammaproteobacteria</taxon>
        <taxon>Pseudomonadales</taxon>
        <taxon>Pseudohongiellaceae</taxon>
        <taxon>Pseudohongiella</taxon>
    </lineage>
</organism>
<evidence type="ECO:0000313" key="2">
    <source>
        <dbReference type="Proteomes" id="UP000627715"/>
    </source>
</evidence>
<dbReference type="AlphaFoldDB" id="A0A917GJ58"/>